<evidence type="ECO:0000256" key="5">
    <source>
        <dbReference type="ARBA" id="ARBA00023242"/>
    </source>
</evidence>
<dbReference type="GO" id="GO:0005634">
    <property type="term" value="C:nucleus"/>
    <property type="evidence" value="ECO:0007669"/>
    <property type="project" value="UniProtKB-SubCell"/>
</dbReference>
<evidence type="ECO:0000313" key="9">
    <source>
        <dbReference type="Proteomes" id="UP000789759"/>
    </source>
</evidence>
<comment type="subcellular location">
    <subcellularLocation>
        <location evidence="1">Nucleus</location>
    </subcellularLocation>
</comment>
<keyword evidence="4" id="KW-0804">Transcription</keyword>
<keyword evidence="2" id="KW-0805">Transcription regulation</keyword>
<evidence type="ECO:0000256" key="1">
    <source>
        <dbReference type="ARBA" id="ARBA00004123"/>
    </source>
</evidence>
<feature type="compositionally biased region" description="Polar residues" evidence="6">
    <location>
        <begin position="195"/>
        <end position="216"/>
    </location>
</feature>
<evidence type="ECO:0000256" key="4">
    <source>
        <dbReference type="ARBA" id="ARBA00023163"/>
    </source>
</evidence>
<dbReference type="AlphaFoldDB" id="A0A9N9B4R8"/>
<keyword evidence="9" id="KW-1185">Reference proteome</keyword>
<dbReference type="SMART" id="SM00338">
    <property type="entry name" value="BRLZ"/>
    <property type="match status" value="1"/>
</dbReference>
<dbReference type="InterPro" id="IPR020956">
    <property type="entry name" value="TF_Aft1_OSM"/>
</dbReference>
<evidence type="ECO:0000256" key="2">
    <source>
        <dbReference type="ARBA" id="ARBA00023015"/>
    </source>
</evidence>
<gene>
    <name evidence="8" type="ORF">CPELLU_LOCUS4772</name>
</gene>
<dbReference type="GO" id="GO:0003677">
    <property type="term" value="F:DNA binding"/>
    <property type="evidence" value="ECO:0007669"/>
    <property type="project" value="UniProtKB-KW"/>
</dbReference>
<protein>
    <submittedName>
        <fullName evidence="8">2630_t:CDS:1</fullName>
    </submittedName>
</protein>
<evidence type="ECO:0000256" key="6">
    <source>
        <dbReference type="SAM" id="MobiDB-lite"/>
    </source>
</evidence>
<dbReference type="InterPro" id="IPR051027">
    <property type="entry name" value="bZIP_transcription_factors"/>
</dbReference>
<evidence type="ECO:0000256" key="3">
    <source>
        <dbReference type="ARBA" id="ARBA00023125"/>
    </source>
</evidence>
<accession>A0A9N9B4R8</accession>
<dbReference type="Proteomes" id="UP000789759">
    <property type="component" value="Unassembled WGS sequence"/>
</dbReference>
<dbReference type="Pfam" id="PF11786">
    <property type="entry name" value="Aft1_HRA"/>
    <property type="match status" value="1"/>
</dbReference>
<dbReference type="Pfam" id="PF00170">
    <property type="entry name" value="bZIP_1"/>
    <property type="match status" value="1"/>
</dbReference>
<evidence type="ECO:0000259" key="7">
    <source>
        <dbReference type="PROSITE" id="PS50217"/>
    </source>
</evidence>
<name>A0A9N9B4R8_9GLOM</name>
<keyword evidence="5" id="KW-0539">Nucleus</keyword>
<reference evidence="8" key="1">
    <citation type="submission" date="2021-06" db="EMBL/GenBank/DDBJ databases">
        <authorList>
            <person name="Kallberg Y."/>
            <person name="Tangrot J."/>
            <person name="Rosling A."/>
        </authorList>
    </citation>
    <scope>NUCLEOTIDE SEQUENCE</scope>
    <source>
        <strain evidence="8">FL966</strain>
    </source>
</reference>
<dbReference type="InterPro" id="IPR046347">
    <property type="entry name" value="bZIP_sf"/>
</dbReference>
<dbReference type="FunFam" id="1.20.5.170:FF:000053">
    <property type="entry name" value="BZIP transcription factor AtfA"/>
    <property type="match status" value="1"/>
</dbReference>
<dbReference type="SUPFAM" id="SSF57959">
    <property type="entry name" value="Leucine zipper domain"/>
    <property type="match status" value="1"/>
</dbReference>
<feature type="compositionally biased region" description="Polar residues" evidence="6">
    <location>
        <begin position="7"/>
        <end position="36"/>
    </location>
</feature>
<feature type="region of interest" description="Disordered" evidence="6">
    <location>
        <begin position="290"/>
        <end position="373"/>
    </location>
</feature>
<dbReference type="Gene3D" id="1.20.5.170">
    <property type="match status" value="1"/>
</dbReference>
<dbReference type="InterPro" id="IPR021755">
    <property type="entry name" value="TF_Aft1_HRA"/>
</dbReference>
<proteinExistence type="predicted"/>
<comment type="caution">
    <text evidence="8">The sequence shown here is derived from an EMBL/GenBank/DDBJ whole genome shotgun (WGS) entry which is preliminary data.</text>
</comment>
<organism evidence="8 9">
    <name type="scientific">Cetraspora pellucida</name>
    <dbReference type="NCBI Taxonomy" id="1433469"/>
    <lineage>
        <taxon>Eukaryota</taxon>
        <taxon>Fungi</taxon>
        <taxon>Fungi incertae sedis</taxon>
        <taxon>Mucoromycota</taxon>
        <taxon>Glomeromycotina</taxon>
        <taxon>Glomeromycetes</taxon>
        <taxon>Diversisporales</taxon>
        <taxon>Gigasporaceae</taxon>
        <taxon>Cetraspora</taxon>
    </lineage>
</organism>
<dbReference type="OrthoDB" id="295274at2759"/>
<dbReference type="EMBL" id="CAJVQA010002579">
    <property type="protein sequence ID" value="CAG8551481.1"/>
    <property type="molecule type" value="Genomic_DNA"/>
</dbReference>
<dbReference type="PROSITE" id="PS50217">
    <property type="entry name" value="BZIP"/>
    <property type="match status" value="1"/>
</dbReference>
<sequence length="517" mass="55810">MQILDSDVSTSFPTESPGSPNNNESTSAHSPNNQSDYSKKDHPHPTVEQTPTRFLASCSKLDLEPNPFEQSFSGVTPISNEVGTNSPKPSLPPVSQITSPGMPGNENQYGWSLQSLRSGALSPSMLTGPQETNIFNDLSQTGRTGTTPLAFGSFPDPSTGLFGSTTNNFVNPPIISTDPFPSFNRPLNDSDRKTISSNPSTSAPPVSNVPTSQSGVIQPTLSTTNILNMPNGSSTSANVIVQNPLNHQSVLVTNSTLNNRNMICAQQDMINRNTIIPDTIMTKAENDDFTSRSNNVITNGRHSINSNIPSRKSSILSDSMDEDSPSNKLGGGSSSIKLGSRNSRRKAEESLVKEQPPPKKNGQKVKNEMTDEEKRRNFLERNRQAALKCRQRKKQWLANLQAKVEYLTNDNENLQNQAQSLREEIINLKTLLLAHKDCPIAQANGVMGLDSIPPTSQGMPPSMNGMNGMNIGPMGMVPGGIPNSAIPTGTMPMSNVQVPPHMTNHVNGPPGSGLMRY</sequence>
<feature type="compositionally biased region" description="Polar residues" evidence="6">
    <location>
        <begin position="291"/>
        <end position="317"/>
    </location>
</feature>
<dbReference type="CDD" id="cd14687">
    <property type="entry name" value="bZIP_ATF2"/>
    <property type="match status" value="1"/>
</dbReference>
<evidence type="ECO:0000313" key="8">
    <source>
        <dbReference type="EMBL" id="CAG8551481.1"/>
    </source>
</evidence>
<feature type="region of interest" description="Disordered" evidence="6">
    <location>
        <begin position="1"/>
        <end position="49"/>
    </location>
</feature>
<keyword evidence="3" id="KW-0238">DNA-binding</keyword>
<dbReference type="PANTHER" id="PTHR19304">
    <property type="entry name" value="CYCLIC-AMP RESPONSE ELEMENT BINDING PROTEIN"/>
    <property type="match status" value="1"/>
</dbReference>
<dbReference type="InterPro" id="IPR004827">
    <property type="entry name" value="bZIP"/>
</dbReference>
<dbReference type="GO" id="GO:0003700">
    <property type="term" value="F:DNA-binding transcription factor activity"/>
    <property type="evidence" value="ECO:0007669"/>
    <property type="project" value="InterPro"/>
</dbReference>
<feature type="region of interest" description="Disordered" evidence="6">
    <location>
        <begin position="177"/>
        <end position="216"/>
    </location>
</feature>
<feature type="domain" description="BZIP" evidence="7">
    <location>
        <begin position="372"/>
        <end position="435"/>
    </location>
</feature>
<dbReference type="Pfam" id="PF11785">
    <property type="entry name" value="Aft1_OSA"/>
    <property type="match status" value="1"/>
</dbReference>